<reference evidence="1" key="1">
    <citation type="submission" date="2021-08" db="EMBL/GenBank/DDBJ databases">
        <title>Complete genome sequence of Pseudomonas phytophila.</title>
        <authorList>
            <person name="Weir B.S."/>
            <person name="Templeton M.D."/>
            <person name="Arshed S."/>
            <person name="Andersen M.T."/>
            <person name="Jayaraman J."/>
        </authorList>
    </citation>
    <scope>NUCLEOTIDE SEQUENCE</scope>
    <source>
        <strain evidence="1">ICMP 23753</strain>
    </source>
</reference>
<dbReference type="EMBL" id="CP081201">
    <property type="protein sequence ID" value="UXZ98179.1"/>
    <property type="molecule type" value="Genomic_DNA"/>
</dbReference>
<evidence type="ECO:0008006" key="3">
    <source>
        <dbReference type="Google" id="ProtNLM"/>
    </source>
</evidence>
<evidence type="ECO:0000313" key="1">
    <source>
        <dbReference type="EMBL" id="UXZ98179.1"/>
    </source>
</evidence>
<gene>
    <name evidence="1" type="ORF">K3169_10070</name>
</gene>
<proteinExistence type="predicted"/>
<keyword evidence="2" id="KW-1185">Reference proteome</keyword>
<protein>
    <recommendedName>
        <fullName evidence="3">Immunity protein 52 domain-containing protein</fullName>
    </recommendedName>
</protein>
<sequence>MRNSIPFAPVLLPDIATVRLKAKALAMLEAIVSPDWEYRYYSFDAHWGSGEGMASMRNGSGEDWFLLFGAFGAAIKGFAHEASDACNNDLAAAARIQFPQPFESFLNEPAFSMDSVSYCYWRRPEDSSWHKVACANSLSDVVDDGSSKFALLCEPAASYVVFAKEYYEVELPLLPVQRIYEHGLLTEELVKALNPDLDFAEAREFAAEIGYPCG</sequence>
<organism evidence="1 2">
    <name type="scientific">Pseudomonas phytophila</name>
    <dbReference type="NCBI Taxonomy" id="2867264"/>
    <lineage>
        <taxon>Bacteria</taxon>
        <taxon>Pseudomonadati</taxon>
        <taxon>Pseudomonadota</taxon>
        <taxon>Gammaproteobacteria</taxon>
        <taxon>Pseudomonadales</taxon>
        <taxon>Pseudomonadaceae</taxon>
        <taxon>Pseudomonas</taxon>
    </lineage>
</organism>
<name>A0ABY6FJS8_9PSED</name>
<accession>A0ABY6FJS8</accession>
<evidence type="ECO:0000313" key="2">
    <source>
        <dbReference type="Proteomes" id="UP001063228"/>
    </source>
</evidence>
<dbReference type="RefSeq" id="WP_263271306.1">
    <property type="nucleotide sequence ID" value="NZ_CP081201.1"/>
</dbReference>
<dbReference type="Proteomes" id="UP001063228">
    <property type="component" value="Chromosome"/>
</dbReference>